<protein>
    <recommendedName>
        <fullName evidence="4">H15 domain-containing protein</fullName>
    </recommendedName>
</protein>
<dbReference type="SUPFAM" id="SSF52058">
    <property type="entry name" value="L domain-like"/>
    <property type="match status" value="1"/>
</dbReference>
<evidence type="ECO:0000313" key="2">
    <source>
        <dbReference type="EMBL" id="KAJ1255016.1"/>
    </source>
</evidence>
<organism evidence="2 3">
    <name type="scientific">Paspalum vaginatum</name>
    <name type="common">seashore paspalum</name>
    <dbReference type="NCBI Taxonomy" id="158149"/>
    <lineage>
        <taxon>Eukaryota</taxon>
        <taxon>Viridiplantae</taxon>
        <taxon>Streptophyta</taxon>
        <taxon>Embryophyta</taxon>
        <taxon>Tracheophyta</taxon>
        <taxon>Spermatophyta</taxon>
        <taxon>Magnoliopsida</taxon>
        <taxon>Liliopsida</taxon>
        <taxon>Poales</taxon>
        <taxon>Poaceae</taxon>
        <taxon>PACMAD clade</taxon>
        <taxon>Panicoideae</taxon>
        <taxon>Andropogonodae</taxon>
        <taxon>Paspaleae</taxon>
        <taxon>Paspalinae</taxon>
        <taxon>Paspalum</taxon>
    </lineage>
</organism>
<feature type="region of interest" description="Disordered" evidence="1">
    <location>
        <begin position="314"/>
        <end position="352"/>
    </location>
</feature>
<dbReference type="EMBL" id="MU629833">
    <property type="protein sequence ID" value="KAJ1255016.1"/>
    <property type="molecule type" value="Genomic_DNA"/>
</dbReference>
<evidence type="ECO:0000313" key="3">
    <source>
        <dbReference type="Proteomes" id="UP001164776"/>
    </source>
</evidence>
<reference evidence="2 3" key="1">
    <citation type="submission" date="2022-10" db="EMBL/GenBank/DDBJ databases">
        <title>WGS assembly of Paspalum vaginatum 540-79.</title>
        <authorList>
            <person name="Sun G."/>
            <person name="Wase N."/>
            <person name="Shu S."/>
            <person name="Jenkins J."/>
            <person name="Zhou B."/>
            <person name="Torres-Rodriguez J."/>
            <person name="Chen C."/>
            <person name="Sandor L."/>
            <person name="Plott C."/>
            <person name="Yoshinga Y."/>
            <person name="Daum C."/>
            <person name="Qi P."/>
            <person name="Barry K."/>
            <person name="Lipzen A."/>
            <person name="Berry L."/>
            <person name="Pedersen C."/>
            <person name="Gottilla T."/>
            <person name="Foltz A."/>
            <person name="Yu H."/>
            <person name="O'Malley R."/>
            <person name="Zhang C."/>
            <person name="Devos K."/>
            <person name="Sigmon B."/>
            <person name="Yu B."/>
            <person name="Obata T."/>
            <person name="Schmutz J."/>
            <person name="Schnable J."/>
        </authorList>
    </citation>
    <scope>NUCLEOTIDE SEQUENCE [LARGE SCALE GENOMIC DNA]</scope>
    <source>
        <strain evidence="3">cv. 540-79</strain>
    </source>
</reference>
<proteinExistence type="predicted"/>
<dbReference type="Gene3D" id="3.80.10.10">
    <property type="entry name" value="Ribonuclease Inhibitor"/>
    <property type="match status" value="1"/>
</dbReference>
<dbReference type="Proteomes" id="UP001164776">
    <property type="component" value="Unassembled WGS sequence"/>
</dbReference>
<feature type="region of interest" description="Disordered" evidence="1">
    <location>
        <begin position="448"/>
        <end position="483"/>
    </location>
</feature>
<name>A0A9W7XAJ2_9POAL</name>
<dbReference type="AlphaFoldDB" id="A0A9W7XAJ2"/>
<evidence type="ECO:0000256" key="1">
    <source>
        <dbReference type="SAM" id="MobiDB-lite"/>
    </source>
</evidence>
<sequence>MASTSAVRCQLTASGAWCTCSTWASGARSCKSCPRLLVTIDVRGTQVRELPERVWRIKALRHVLGDGLAYPTTSTGGDLKLMQTLETVAIKEAVNKSTKRVVLGLGSLQRLHVVGLNRSQEQALETILHDLSSLNSLSLQSGGVIPINLLACPGSSASASCLGHVVSLELHGRLLPLPRVPSNVNLLYCFSCSPTPSPTNGHYVFSRLARLVPRSTKIKQDFIDVISSKLPVLSELSLQEDSYLDEELDLCTCRFRSLKVLQVSGRLEQLNKIIVPGVTPGSDKKRFQPTVMDHVVVETHKSCHYCKLEAAAQHQAPSASPSTNNNPQKQNGGQQDGQATDGDDAHQHPPPPYQEIIVKAINSNGESEKKDINAYIKKTYGDILEKHLAHMVQSGDLLVTSDTPKSKKKKYILPAKAMNGGHQDGQATNGHTKFPEEDVHQLDVQEVNVSTSQAKPKPQEEGEAPDGSRGEAEASSSWPPPLCSQWPTPPRLLPSLWPCCSPSSSRLPAWLPLPFLAVDADAAAAATLLMAVGVLLPLLAVATVQLPLPFLTATLLPFSSWPPPRFSPSRSPPRHRRLGELTLGRLGGDLAREPAGAQRATMGAGHE</sequence>
<evidence type="ECO:0008006" key="4">
    <source>
        <dbReference type="Google" id="ProtNLM"/>
    </source>
</evidence>
<accession>A0A9W7XAJ2</accession>
<feature type="region of interest" description="Disordered" evidence="1">
    <location>
        <begin position="414"/>
        <end position="433"/>
    </location>
</feature>
<comment type="caution">
    <text evidence="2">The sequence shown here is derived from an EMBL/GenBank/DDBJ whole genome shotgun (WGS) entry which is preliminary data.</text>
</comment>
<gene>
    <name evidence="2" type="ORF">BS78_K297600</name>
</gene>
<keyword evidence="3" id="KW-1185">Reference proteome</keyword>
<feature type="compositionally biased region" description="Low complexity" evidence="1">
    <location>
        <begin position="314"/>
        <end position="340"/>
    </location>
</feature>
<dbReference type="InterPro" id="IPR032675">
    <property type="entry name" value="LRR_dom_sf"/>
</dbReference>